<keyword evidence="2" id="KW-1185">Reference proteome</keyword>
<reference evidence="1 2" key="1">
    <citation type="submission" date="2024-06" db="EMBL/GenBank/DDBJ databases">
        <title>The Natural Products Discovery Center: Release of the First 8490 Sequenced Strains for Exploring Actinobacteria Biosynthetic Diversity.</title>
        <authorList>
            <person name="Kalkreuter E."/>
            <person name="Kautsar S.A."/>
            <person name="Yang D."/>
            <person name="Bader C.D."/>
            <person name="Teijaro C.N."/>
            <person name="Fluegel L."/>
            <person name="Davis C.M."/>
            <person name="Simpson J.R."/>
            <person name="Lauterbach L."/>
            <person name="Steele A.D."/>
            <person name="Gui C."/>
            <person name="Meng S."/>
            <person name="Li G."/>
            <person name="Viehrig K."/>
            <person name="Ye F."/>
            <person name="Su P."/>
            <person name="Kiefer A.F."/>
            <person name="Nichols A."/>
            <person name="Cepeda A.J."/>
            <person name="Yan W."/>
            <person name="Fan B."/>
            <person name="Jiang Y."/>
            <person name="Adhikari A."/>
            <person name="Zheng C.-J."/>
            <person name="Schuster L."/>
            <person name="Cowan T.M."/>
            <person name="Smanski M.J."/>
            <person name="Chevrette M.G."/>
            <person name="De Carvalho L.P.S."/>
            <person name="Shen B."/>
        </authorList>
    </citation>
    <scope>NUCLEOTIDE SEQUENCE [LARGE SCALE GENOMIC DNA]</scope>
    <source>
        <strain evidence="1 2">NPDC038104</strain>
    </source>
</reference>
<protein>
    <recommendedName>
        <fullName evidence="3">ESAT-6 protein secretion system EspG family protein</fullName>
    </recommendedName>
</protein>
<evidence type="ECO:0000313" key="2">
    <source>
        <dbReference type="Proteomes" id="UP001550850"/>
    </source>
</evidence>
<organism evidence="1 2">
    <name type="scientific">Streptomyces fragilis</name>
    <dbReference type="NCBI Taxonomy" id="67301"/>
    <lineage>
        <taxon>Bacteria</taxon>
        <taxon>Bacillati</taxon>
        <taxon>Actinomycetota</taxon>
        <taxon>Actinomycetes</taxon>
        <taxon>Kitasatosporales</taxon>
        <taxon>Streptomycetaceae</taxon>
        <taxon>Streptomyces</taxon>
    </lineage>
</organism>
<dbReference type="RefSeq" id="WP_108952659.1">
    <property type="nucleotide sequence ID" value="NZ_BEVZ01000002.1"/>
</dbReference>
<evidence type="ECO:0008006" key="3">
    <source>
        <dbReference type="Google" id="ProtNLM"/>
    </source>
</evidence>
<sequence length="263" mass="28004">MHDPDLHHFDPGRLASFADVLADELPGSWRTSYRSPADPRKLADTLDRTWDLDLVAESLATHPPGHLAVLTRDDGVQLLLLDRHDGRDGFLAAALAPEGLPAEAFRGIREPNGIALGDDPFLSAEVIASDLLARYESALAQVRVNAAALTDAPDAGQIHPSQPDRVVLTWQTDGDLAASPATEQAAEVLLANGFTRDERTGVYRLSGEDTAVQARAVRRVGSELAARGISTALRHSAAPPALTVTAASSPRPVRTRAATGRSR</sequence>
<proteinExistence type="predicted"/>
<name>A0ABV2YCC0_9ACTN</name>
<comment type="caution">
    <text evidence="1">The sequence shown here is derived from an EMBL/GenBank/DDBJ whole genome shotgun (WGS) entry which is preliminary data.</text>
</comment>
<gene>
    <name evidence="1" type="ORF">AB0E65_03860</name>
</gene>
<dbReference type="EMBL" id="JBEZUR010000003">
    <property type="protein sequence ID" value="MEU3553367.1"/>
    <property type="molecule type" value="Genomic_DNA"/>
</dbReference>
<evidence type="ECO:0000313" key="1">
    <source>
        <dbReference type="EMBL" id="MEU3553367.1"/>
    </source>
</evidence>
<accession>A0ABV2YCC0</accession>
<dbReference type="Proteomes" id="UP001550850">
    <property type="component" value="Unassembled WGS sequence"/>
</dbReference>